<evidence type="ECO:0000256" key="14">
    <source>
        <dbReference type="SAM" id="Phobius"/>
    </source>
</evidence>
<gene>
    <name evidence="15" type="ORF">KVV02_006523</name>
</gene>
<keyword evidence="8" id="KW-0443">Lipid metabolism</keyword>
<evidence type="ECO:0000256" key="2">
    <source>
        <dbReference type="ARBA" id="ARBA00006675"/>
    </source>
</evidence>
<proteinExistence type="inferred from homology"/>
<keyword evidence="10" id="KW-0594">Phospholipid biosynthesis</keyword>
<dbReference type="Pfam" id="PF10998">
    <property type="entry name" value="DUF2838"/>
    <property type="match status" value="1"/>
</dbReference>
<keyword evidence="9 14" id="KW-0472">Membrane</keyword>
<dbReference type="GO" id="GO:0016020">
    <property type="term" value="C:membrane"/>
    <property type="evidence" value="ECO:0007669"/>
    <property type="project" value="UniProtKB-SubCell"/>
</dbReference>
<dbReference type="GO" id="GO:0016746">
    <property type="term" value="F:acyltransferase activity"/>
    <property type="evidence" value="ECO:0007669"/>
    <property type="project" value="UniProtKB-KW"/>
</dbReference>
<evidence type="ECO:0000256" key="4">
    <source>
        <dbReference type="ARBA" id="ARBA00022516"/>
    </source>
</evidence>
<comment type="similarity">
    <text evidence="2">Belongs to the GPC1 family.</text>
</comment>
<feature type="transmembrane region" description="Helical" evidence="14">
    <location>
        <begin position="262"/>
        <end position="281"/>
    </location>
</feature>
<keyword evidence="11" id="KW-1208">Phospholipid metabolism</keyword>
<feature type="compositionally biased region" description="Low complexity" evidence="13">
    <location>
        <begin position="97"/>
        <end position="110"/>
    </location>
</feature>
<dbReference type="GO" id="GO:0006656">
    <property type="term" value="P:phosphatidylcholine biosynthetic process"/>
    <property type="evidence" value="ECO:0007669"/>
    <property type="project" value="TreeGrafter"/>
</dbReference>
<feature type="compositionally biased region" description="Low complexity" evidence="13">
    <location>
        <begin position="46"/>
        <end position="70"/>
    </location>
</feature>
<comment type="caution">
    <text evidence="15">The sequence shown here is derived from an EMBL/GenBank/DDBJ whole genome shotgun (WGS) entry which is preliminary data.</text>
</comment>
<feature type="compositionally biased region" description="Basic and acidic residues" evidence="13">
    <location>
        <begin position="87"/>
        <end position="96"/>
    </location>
</feature>
<evidence type="ECO:0000256" key="10">
    <source>
        <dbReference type="ARBA" id="ARBA00023209"/>
    </source>
</evidence>
<feature type="compositionally biased region" description="Basic and acidic residues" evidence="13">
    <location>
        <begin position="501"/>
        <end position="513"/>
    </location>
</feature>
<keyword evidence="12" id="KW-0012">Acyltransferase</keyword>
<keyword evidence="6 14" id="KW-0812">Transmembrane</keyword>
<protein>
    <recommendedName>
        <fullName evidence="3">Glycerophosphocholine acyltransferase 1</fullName>
    </recommendedName>
</protein>
<evidence type="ECO:0000256" key="5">
    <source>
        <dbReference type="ARBA" id="ARBA00022679"/>
    </source>
</evidence>
<evidence type="ECO:0000256" key="12">
    <source>
        <dbReference type="ARBA" id="ARBA00023315"/>
    </source>
</evidence>
<evidence type="ECO:0000313" key="15">
    <source>
        <dbReference type="EMBL" id="KAG9327046.1"/>
    </source>
</evidence>
<evidence type="ECO:0000256" key="9">
    <source>
        <dbReference type="ARBA" id="ARBA00023136"/>
    </source>
</evidence>
<dbReference type="PANTHER" id="PTHR31201">
    <property type="entry name" value="OS01G0585100 PROTEIN"/>
    <property type="match status" value="1"/>
</dbReference>
<evidence type="ECO:0000256" key="6">
    <source>
        <dbReference type="ARBA" id="ARBA00022692"/>
    </source>
</evidence>
<feature type="region of interest" description="Disordered" evidence="13">
    <location>
        <begin position="496"/>
        <end position="527"/>
    </location>
</feature>
<feature type="transmembrane region" description="Helical" evidence="14">
    <location>
        <begin position="287"/>
        <end position="307"/>
    </location>
</feature>
<comment type="subcellular location">
    <subcellularLocation>
        <location evidence="1">Membrane</location>
        <topology evidence="1">Multi-pass membrane protein</topology>
    </subcellularLocation>
</comment>
<dbReference type="InterPro" id="IPR021261">
    <property type="entry name" value="GPCAT"/>
</dbReference>
<dbReference type="EMBL" id="JAIFTL010000010">
    <property type="protein sequence ID" value="KAG9327046.1"/>
    <property type="molecule type" value="Genomic_DNA"/>
</dbReference>
<dbReference type="Proteomes" id="UP000717515">
    <property type="component" value="Unassembled WGS sequence"/>
</dbReference>
<evidence type="ECO:0000256" key="13">
    <source>
        <dbReference type="SAM" id="MobiDB-lite"/>
    </source>
</evidence>
<feature type="transmembrane region" description="Helical" evidence="14">
    <location>
        <begin position="420"/>
        <end position="444"/>
    </location>
</feature>
<feature type="transmembrane region" description="Helical" evidence="14">
    <location>
        <begin position="319"/>
        <end position="339"/>
    </location>
</feature>
<evidence type="ECO:0000256" key="11">
    <source>
        <dbReference type="ARBA" id="ARBA00023264"/>
    </source>
</evidence>
<sequence>MSVPIPFLNPFHLLPYTHEKASRCMDAIQVHATSTQARENARDRTSTSTSTSGSSNDSSSSNSHSLATMSDPDTELPLERSVSAPEQDEHTYEDAHSSSPSILSEPASPSMGPSLVPNILTQLSFSLDSFISQNLEEDFTELPVLANQMYNNFRSDLTKTKHQLRHHVGTTKRQIRHQVDNTANNLKSQIDTSLMVWKKNMKKASVVRFMDKVAFTLGMFECCCTPWMVSQYPEWIPFVHTVQAMILIVVRGFLYKKKAWHYFLLDMCYFVNVAVIAYLYLFPQSQALFGAVWLLSHGPLAFAIVTWRNSLVLHSLDKVTSVYIHMSPPIALYVVRWLYPDPNHTRYPALKNMEVLPTIASLEAAIALYLSWQIAYYIFVVVKQKEKIKAGKRVTSYTWLLNDPKGGMISKAAHTFGEQYSIVTFMGMQLIYTFVTCLFALLIYRSFRLNTVFLVGLFLVSVWNGASYYMEVFSKQYEKQLSKLAAEVSSAVAANQLAQDSAHEEHQKEHHQEPLQSQKSTEEKKND</sequence>
<organism evidence="15 16">
    <name type="scientific">Mortierella alpina</name>
    <name type="common">Oleaginous fungus</name>
    <name type="synonym">Mortierella renispora</name>
    <dbReference type="NCBI Taxonomy" id="64518"/>
    <lineage>
        <taxon>Eukaryota</taxon>
        <taxon>Fungi</taxon>
        <taxon>Fungi incertae sedis</taxon>
        <taxon>Mucoromycota</taxon>
        <taxon>Mortierellomycotina</taxon>
        <taxon>Mortierellomycetes</taxon>
        <taxon>Mortierellales</taxon>
        <taxon>Mortierellaceae</taxon>
        <taxon>Mortierella</taxon>
    </lineage>
</organism>
<dbReference type="AlphaFoldDB" id="A0A9P8ACG9"/>
<evidence type="ECO:0000256" key="8">
    <source>
        <dbReference type="ARBA" id="ARBA00023098"/>
    </source>
</evidence>
<feature type="region of interest" description="Disordered" evidence="13">
    <location>
        <begin position="33"/>
        <end position="113"/>
    </location>
</feature>
<keyword evidence="5" id="KW-0808">Transferase</keyword>
<feature type="transmembrane region" description="Helical" evidence="14">
    <location>
        <begin position="359"/>
        <end position="382"/>
    </location>
</feature>
<feature type="transmembrane region" description="Helical" evidence="14">
    <location>
        <begin position="450"/>
        <end position="470"/>
    </location>
</feature>
<dbReference type="PANTHER" id="PTHR31201:SF1">
    <property type="entry name" value="GLYCEROPHOSPHOCHOLINE ACYLTRANSFERASE 1"/>
    <property type="match status" value="1"/>
</dbReference>
<reference evidence="15" key="1">
    <citation type="submission" date="2021-07" db="EMBL/GenBank/DDBJ databases">
        <title>Draft genome of Mortierella alpina, strain LL118, isolated from an aspen leaf litter sample.</title>
        <authorList>
            <person name="Yang S."/>
            <person name="Vinatzer B.A."/>
        </authorList>
    </citation>
    <scope>NUCLEOTIDE SEQUENCE</scope>
    <source>
        <strain evidence="15">LL118</strain>
    </source>
</reference>
<keyword evidence="4" id="KW-0444">Lipid biosynthesis</keyword>
<evidence type="ECO:0000313" key="16">
    <source>
        <dbReference type="Proteomes" id="UP000717515"/>
    </source>
</evidence>
<evidence type="ECO:0000256" key="1">
    <source>
        <dbReference type="ARBA" id="ARBA00004141"/>
    </source>
</evidence>
<name>A0A9P8ACG9_MORAP</name>
<evidence type="ECO:0000256" key="3">
    <source>
        <dbReference type="ARBA" id="ARBA00019082"/>
    </source>
</evidence>
<keyword evidence="7 14" id="KW-1133">Transmembrane helix</keyword>
<evidence type="ECO:0000256" key="7">
    <source>
        <dbReference type="ARBA" id="ARBA00022989"/>
    </source>
</evidence>
<accession>A0A9P8ACG9</accession>